<gene>
    <name evidence="3" type="ORF">RM540_06810</name>
</gene>
<dbReference type="SUPFAM" id="SSF82171">
    <property type="entry name" value="DPP6 N-terminal domain-like"/>
    <property type="match status" value="1"/>
</dbReference>
<dbReference type="PANTHER" id="PTHR36842">
    <property type="entry name" value="PROTEIN TOLB HOMOLOG"/>
    <property type="match status" value="1"/>
</dbReference>
<dbReference type="InterPro" id="IPR011042">
    <property type="entry name" value="6-blade_b-propeller_TolB-like"/>
</dbReference>
<organism evidence="3 4">
    <name type="scientific">Rubrivirga litoralis</name>
    <dbReference type="NCBI Taxonomy" id="3075598"/>
    <lineage>
        <taxon>Bacteria</taxon>
        <taxon>Pseudomonadati</taxon>
        <taxon>Rhodothermota</taxon>
        <taxon>Rhodothermia</taxon>
        <taxon>Rhodothermales</taxon>
        <taxon>Rubricoccaceae</taxon>
        <taxon>Rubrivirga</taxon>
    </lineage>
</organism>
<dbReference type="PANTHER" id="PTHR36842:SF1">
    <property type="entry name" value="PROTEIN TOLB"/>
    <property type="match status" value="1"/>
</dbReference>
<dbReference type="Proteomes" id="UP001267426">
    <property type="component" value="Unassembled WGS sequence"/>
</dbReference>
<feature type="region of interest" description="Disordered" evidence="2">
    <location>
        <begin position="209"/>
        <end position="246"/>
    </location>
</feature>
<reference evidence="3 4" key="1">
    <citation type="submission" date="2023-09" db="EMBL/GenBank/DDBJ databases">
        <authorList>
            <person name="Rey-Velasco X."/>
        </authorList>
    </citation>
    <scope>NUCLEOTIDE SEQUENCE [LARGE SCALE GENOMIC DNA]</scope>
    <source>
        <strain evidence="3 4">F394</strain>
    </source>
</reference>
<dbReference type="Pfam" id="PF07676">
    <property type="entry name" value="PD40"/>
    <property type="match status" value="2"/>
</dbReference>
<dbReference type="RefSeq" id="WP_311662802.1">
    <property type="nucleotide sequence ID" value="NZ_JAVRHT010000012.1"/>
</dbReference>
<dbReference type="EMBL" id="JAVRHT010000012">
    <property type="protein sequence ID" value="MDT0631459.1"/>
    <property type="molecule type" value="Genomic_DNA"/>
</dbReference>
<proteinExistence type="inferred from homology"/>
<evidence type="ECO:0000256" key="1">
    <source>
        <dbReference type="ARBA" id="ARBA00009820"/>
    </source>
</evidence>
<evidence type="ECO:0000256" key="2">
    <source>
        <dbReference type="SAM" id="MobiDB-lite"/>
    </source>
</evidence>
<protein>
    <recommendedName>
        <fullName evidence="5">WD40 repeat protein</fullName>
    </recommendedName>
</protein>
<feature type="compositionally biased region" description="Basic and acidic residues" evidence="2">
    <location>
        <begin position="209"/>
        <end position="218"/>
    </location>
</feature>
<accession>A0ABU3BQ92</accession>
<keyword evidence="4" id="KW-1185">Reference proteome</keyword>
<dbReference type="InterPro" id="IPR011659">
    <property type="entry name" value="WD40"/>
</dbReference>
<comment type="similarity">
    <text evidence="1">Belongs to the TolB family.</text>
</comment>
<evidence type="ECO:0008006" key="5">
    <source>
        <dbReference type="Google" id="ProtNLM"/>
    </source>
</evidence>
<name>A0ABU3BQ92_9BACT</name>
<evidence type="ECO:0000313" key="3">
    <source>
        <dbReference type="EMBL" id="MDT0631459.1"/>
    </source>
</evidence>
<evidence type="ECO:0000313" key="4">
    <source>
        <dbReference type="Proteomes" id="UP001267426"/>
    </source>
</evidence>
<dbReference type="Gene3D" id="2.120.10.30">
    <property type="entry name" value="TolB, C-terminal domain"/>
    <property type="match status" value="3"/>
</dbReference>
<sequence>MDLRAAWSPDGGSVVFERQENGRSRLFRVGADGTDLVPLDACNDGAETVQGRPAFFDADDVVFVNDRDGDLALWRFRGDAAERLTEPGSASDYGPAPLADGAVVFFRSDPDGPSRLLRLDPDGGLRALGQEGDQPWPTGGGLVFHSDRDGTDAVWRLDGGGAVRVTPAGLDEGTSYVTPMPSPGGGWVAFARADGGVSQVWLMRPDGRDRQRLTDGEPHSFPAWSPDGGSLVVTRGRPTSDDAPTGDLWRLTLSFP</sequence>
<comment type="caution">
    <text evidence="3">The sequence shown here is derived from an EMBL/GenBank/DDBJ whole genome shotgun (WGS) entry which is preliminary data.</text>
</comment>